<reference evidence="2" key="2">
    <citation type="submission" date="2017-06" db="EMBL/GenBank/DDBJ databases">
        <title>WGS assembly of Brachypodium distachyon.</title>
        <authorList>
            <consortium name="The International Brachypodium Initiative"/>
            <person name="Lucas S."/>
            <person name="Harmon-Smith M."/>
            <person name="Lail K."/>
            <person name="Tice H."/>
            <person name="Grimwood J."/>
            <person name="Bruce D."/>
            <person name="Barry K."/>
            <person name="Shu S."/>
            <person name="Lindquist E."/>
            <person name="Wang M."/>
            <person name="Pitluck S."/>
            <person name="Vogel J.P."/>
            <person name="Garvin D.F."/>
            <person name="Mockler T.C."/>
            <person name="Schmutz J."/>
            <person name="Rokhsar D."/>
            <person name="Bevan M.W."/>
        </authorList>
    </citation>
    <scope>NUCLEOTIDE SEQUENCE</scope>
    <source>
        <strain evidence="2">Bd21</strain>
    </source>
</reference>
<accession>A0A2K2CQU5</accession>
<organism evidence="2">
    <name type="scientific">Brachypodium distachyon</name>
    <name type="common">Purple false brome</name>
    <name type="synonym">Trachynia distachya</name>
    <dbReference type="NCBI Taxonomy" id="15368"/>
    <lineage>
        <taxon>Eukaryota</taxon>
        <taxon>Viridiplantae</taxon>
        <taxon>Streptophyta</taxon>
        <taxon>Embryophyta</taxon>
        <taxon>Tracheophyta</taxon>
        <taxon>Spermatophyta</taxon>
        <taxon>Magnoliopsida</taxon>
        <taxon>Liliopsida</taxon>
        <taxon>Poales</taxon>
        <taxon>Poaceae</taxon>
        <taxon>BOP clade</taxon>
        <taxon>Pooideae</taxon>
        <taxon>Stipodae</taxon>
        <taxon>Brachypodieae</taxon>
        <taxon>Brachypodium</taxon>
    </lineage>
</organism>
<name>A0A2K2CQU5_BRADI</name>
<reference evidence="2 3" key="1">
    <citation type="journal article" date="2010" name="Nature">
        <title>Genome sequencing and analysis of the model grass Brachypodium distachyon.</title>
        <authorList>
            <consortium name="International Brachypodium Initiative"/>
        </authorList>
    </citation>
    <scope>NUCLEOTIDE SEQUENCE [LARGE SCALE GENOMIC DNA]</scope>
    <source>
        <strain evidence="2 3">Bd21</strain>
    </source>
</reference>
<dbReference type="Gramene" id="PNT64394">
    <property type="protein sequence ID" value="PNT64394"/>
    <property type="gene ID" value="BRADI_4g28097v3"/>
</dbReference>
<dbReference type="EnsemblPlants" id="PNT64394">
    <property type="protein sequence ID" value="PNT64394"/>
    <property type="gene ID" value="BRADI_4g28097v3"/>
</dbReference>
<evidence type="ECO:0000313" key="3">
    <source>
        <dbReference type="EnsemblPlants" id="PNT64394"/>
    </source>
</evidence>
<proteinExistence type="predicted"/>
<evidence type="ECO:0000313" key="4">
    <source>
        <dbReference type="Proteomes" id="UP000008810"/>
    </source>
</evidence>
<evidence type="ECO:0000313" key="2">
    <source>
        <dbReference type="EMBL" id="PNT64394.1"/>
    </source>
</evidence>
<dbReference type="InParanoid" id="A0A2K2CQU5"/>
<keyword evidence="4" id="KW-1185">Reference proteome</keyword>
<feature type="compositionally biased region" description="Low complexity" evidence="1">
    <location>
        <begin position="381"/>
        <end position="399"/>
    </location>
</feature>
<dbReference type="Proteomes" id="UP000008810">
    <property type="component" value="Chromosome 4"/>
</dbReference>
<feature type="region of interest" description="Disordered" evidence="1">
    <location>
        <begin position="333"/>
        <end position="436"/>
    </location>
</feature>
<dbReference type="AlphaFoldDB" id="A0A2K2CQU5"/>
<protein>
    <submittedName>
        <fullName evidence="2 3">Uncharacterized protein</fullName>
    </submittedName>
</protein>
<reference evidence="3" key="3">
    <citation type="submission" date="2018-08" db="UniProtKB">
        <authorList>
            <consortium name="EnsemblPlants"/>
        </authorList>
    </citation>
    <scope>IDENTIFICATION</scope>
    <source>
        <strain evidence="3">cv. Bd21</strain>
    </source>
</reference>
<evidence type="ECO:0000256" key="1">
    <source>
        <dbReference type="SAM" id="MobiDB-lite"/>
    </source>
</evidence>
<feature type="compositionally biased region" description="Low complexity" evidence="1">
    <location>
        <begin position="221"/>
        <end position="233"/>
    </location>
</feature>
<feature type="compositionally biased region" description="Low complexity" evidence="1">
    <location>
        <begin position="416"/>
        <end position="433"/>
    </location>
</feature>
<gene>
    <name evidence="2" type="ORF">BRADI_4g28097v3</name>
</gene>
<dbReference type="EMBL" id="CM000883">
    <property type="protein sequence ID" value="PNT64394.1"/>
    <property type="molecule type" value="Genomic_DNA"/>
</dbReference>
<dbReference type="ExpressionAtlas" id="A0A2K2CQU5">
    <property type="expression patterns" value="baseline and differential"/>
</dbReference>
<feature type="compositionally biased region" description="Polar residues" evidence="1">
    <location>
        <begin position="203"/>
        <end position="215"/>
    </location>
</feature>
<feature type="region of interest" description="Disordered" evidence="1">
    <location>
        <begin position="176"/>
        <end position="267"/>
    </location>
</feature>
<feature type="compositionally biased region" description="Basic and acidic residues" evidence="1">
    <location>
        <begin position="350"/>
        <end position="361"/>
    </location>
</feature>
<sequence>MELAKNHNSLLFDKIVYQFHFRWHPADVQIEFLEVTPILILPKKTHHIYNNPCAPLNLIQGEILQKMILGETISRTARASIKIILQLLVCYGLSQQPVDRPYNGNGFLGRRSTTTTEMLSELPLVRAILVSMAAASAHHLSLPLRRQARATSHAVWLLTTSQSPSLARIRHSSPSSLSVTVTSGTADTNGFRYPSPMARDMASTPSTLAPSQNMTRPPADSIRSSSSGLSGLWSEERGTGAPSRQRTARESPQLDTTTRRASTTATTAVDPTWSHLCASHRQLALSSRSRPPAAITSASILEKLRSIAVVQESGEAPAPGSSSATSSCIRSRHASATCEQPCPSNTPRSGGERLADGDRVLHLPPTAGDRSHPMPLRRTRLGSGRAALPGGRGGLFRALRNLRRDLPPPRGGVPGGSAPPAGARPRPGLGLRPNNHRGGVRVLDRWWHPVHRPTHNIRAVHEFRMARGAPDETRALAPRRDT</sequence>